<accession>A0AAW1L3W2</accession>
<feature type="chain" id="PRO_5044717921" evidence="1">
    <location>
        <begin position="18"/>
        <end position="183"/>
    </location>
</feature>
<sequence>MYTPALIVCFCIVSTFAGVVHLPTYEDEEYILVPISRVRRQTTGGVDIFTCALIRLYFYNRQTTGGVDSNGRAFVSHTGTLVDNNRHHLTGTASASKQFRPNGPLTVGGNLDYTHKPSGSTLGVGASNTRGFGTDVGATGRYNFYNKGGTSVFAEGNYGRHFGGPGGTGRPNYYGGVGVSHRW</sequence>
<feature type="signal peptide" evidence="1">
    <location>
        <begin position="1"/>
        <end position="17"/>
    </location>
</feature>
<organism evidence="2 3">
    <name type="scientific">Popillia japonica</name>
    <name type="common">Japanese beetle</name>
    <dbReference type="NCBI Taxonomy" id="7064"/>
    <lineage>
        <taxon>Eukaryota</taxon>
        <taxon>Metazoa</taxon>
        <taxon>Ecdysozoa</taxon>
        <taxon>Arthropoda</taxon>
        <taxon>Hexapoda</taxon>
        <taxon>Insecta</taxon>
        <taxon>Pterygota</taxon>
        <taxon>Neoptera</taxon>
        <taxon>Endopterygota</taxon>
        <taxon>Coleoptera</taxon>
        <taxon>Polyphaga</taxon>
        <taxon>Scarabaeiformia</taxon>
        <taxon>Scarabaeidae</taxon>
        <taxon>Rutelinae</taxon>
        <taxon>Popillia</taxon>
    </lineage>
</organism>
<dbReference type="EMBL" id="JASPKY010000175">
    <property type="protein sequence ID" value="KAK9727825.1"/>
    <property type="molecule type" value="Genomic_DNA"/>
</dbReference>
<name>A0AAW1L3W2_POPJA</name>
<evidence type="ECO:0000313" key="3">
    <source>
        <dbReference type="Proteomes" id="UP001458880"/>
    </source>
</evidence>
<keyword evidence="3" id="KW-1185">Reference proteome</keyword>
<protein>
    <submittedName>
        <fullName evidence="2">Attacin, C-terminal region</fullName>
    </submittedName>
</protein>
<comment type="caution">
    <text evidence="2">The sequence shown here is derived from an EMBL/GenBank/DDBJ whole genome shotgun (WGS) entry which is preliminary data.</text>
</comment>
<reference evidence="2" key="1">
    <citation type="submission" date="2023-05" db="EMBL/GenBank/DDBJ databases">
        <authorList>
            <person name="Nardi F."/>
            <person name="Carapelli A."/>
            <person name="Cucini C."/>
        </authorList>
    </citation>
    <scope>NUCLEOTIDE SEQUENCE</scope>
    <source>
        <strain evidence="2">DMR45628</strain>
        <tissue evidence="2">Testes</tissue>
    </source>
</reference>
<gene>
    <name evidence="2" type="ORF">QE152_g18976</name>
</gene>
<reference evidence="2 3" key="2">
    <citation type="journal article" date="2024" name="BMC Genomics">
        <title>De novo assembly and annotation of Popillia japonica's genome with initial clues to its potential as an invasive pest.</title>
        <authorList>
            <person name="Cucini C."/>
            <person name="Boschi S."/>
            <person name="Funari R."/>
            <person name="Cardaioli E."/>
            <person name="Iannotti N."/>
            <person name="Marturano G."/>
            <person name="Paoli F."/>
            <person name="Bruttini M."/>
            <person name="Carapelli A."/>
            <person name="Frati F."/>
            <person name="Nardi F."/>
        </authorList>
    </citation>
    <scope>NUCLEOTIDE SEQUENCE [LARGE SCALE GENOMIC DNA]</scope>
    <source>
        <strain evidence="2">DMR45628</strain>
    </source>
</reference>
<proteinExistence type="predicted"/>
<keyword evidence="1" id="KW-0732">Signal</keyword>
<evidence type="ECO:0000313" key="2">
    <source>
        <dbReference type="EMBL" id="KAK9727822.1"/>
    </source>
</evidence>
<dbReference type="AlphaFoldDB" id="A0AAW1L3W2"/>
<dbReference type="Proteomes" id="UP001458880">
    <property type="component" value="Unassembled WGS sequence"/>
</dbReference>
<dbReference type="EMBL" id="JASPKY010000175">
    <property type="protein sequence ID" value="KAK9727822.1"/>
    <property type="molecule type" value="Genomic_DNA"/>
</dbReference>
<evidence type="ECO:0000256" key="1">
    <source>
        <dbReference type="SAM" id="SignalP"/>
    </source>
</evidence>